<evidence type="ECO:0000313" key="2">
    <source>
        <dbReference type="Proteomes" id="UP000316580"/>
    </source>
</evidence>
<accession>A0A660A4A4</accession>
<comment type="caution">
    <text evidence="1">The sequence shown here is derived from an EMBL/GenBank/DDBJ whole genome shotgun (WGS) entry which is preliminary data.</text>
</comment>
<reference evidence="1 2" key="1">
    <citation type="submission" date="2019-05" db="EMBL/GenBank/DDBJ databases">
        <title>Novel genomic isolates of S.pyogenes and S.dysgalactiae subsp. equisimilis associated to necrotising fasciitis (NSTI).</title>
        <authorList>
            <person name="Barrantes I."/>
        </authorList>
    </citation>
    <scope>NUCLEOTIDE SEQUENCE [LARGE SCALE GENOMIC DNA]</scope>
    <source>
        <strain evidence="1 2">SPY6028</strain>
    </source>
</reference>
<protein>
    <submittedName>
        <fullName evidence="1">Uncharacterized protein</fullName>
    </submittedName>
</protein>
<gene>
    <name evidence="1" type="ORF">FGO82_09670</name>
</gene>
<sequence length="71" mass="8673">MFEKTNIHQAFYMLLFSHLHSFQKNCNLRGYDWLNHSWESHPLAFYAGSLNVQKYHCPYLWSWQIENHSIL</sequence>
<dbReference type="AlphaFoldDB" id="A0A660A4A4"/>
<proteinExistence type="predicted"/>
<dbReference type="EMBL" id="VCID01000544">
    <property type="protein sequence ID" value="TNY46117.1"/>
    <property type="molecule type" value="Genomic_DNA"/>
</dbReference>
<dbReference type="Proteomes" id="UP000316580">
    <property type="component" value="Unassembled WGS sequence"/>
</dbReference>
<organism evidence="1 2">
    <name type="scientific">Streptococcus pyogenes</name>
    <dbReference type="NCBI Taxonomy" id="1314"/>
    <lineage>
        <taxon>Bacteria</taxon>
        <taxon>Bacillati</taxon>
        <taxon>Bacillota</taxon>
        <taxon>Bacilli</taxon>
        <taxon>Lactobacillales</taxon>
        <taxon>Streptococcaceae</taxon>
        <taxon>Streptococcus</taxon>
    </lineage>
</organism>
<evidence type="ECO:0000313" key="1">
    <source>
        <dbReference type="EMBL" id="TNY46117.1"/>
    </source>
</evidence>
<name>A0A660A4A4_STRPY</name>